<gene>
    <name evidence="1" type="ORF">AYBTSS11_LOCUS11200</name>
</gene>
<name>A0AA86S6F9_9FABA</name>
<evidence type="ECO:0000313" key="1">
    <source>
        <dbReference type="EMBL" id="CAJ1943145.1"/>
    </source>
</evidence>
<reference evidence="1" key="1">
    <citation type="submission" date="2023-10" db="EMBL/GenBank/DDBJ databases">
        <authorList>
            <person name="Domelevo Entfellner J.-B."/>
        </authorList>
    </citation>
    <scope>NUCLEOTIDE SEQUENCE</scope>
</reference>
<proteinExistence type="predicted"/>
<accession>A0AA86S6F9</accession>
<sequence length="68" mass="7923">MNQNLRYIHKLYTLVKRRRAVTPSREHIKSRISWKIRRPATTGNRARNSLRSAPIQISLLSLAGKKTL</sequence>
<keyword evidence="2" id="KW-1185">Reference proteome</keyword>
<protein>
    <submittedName>
        <fullName evidence="1">Uncharacterized protein</fullName>
    </submittedName>
</protein>
<dbReference type="EMBL" id="OY731400">
    <property type="protein sequence ID" value="CAJ1943145.1"/>
    <property type="molecule type" value="Genomic_DNA"/>
</dbReference>
<organism evidence="1 2">
    <name type="scientific">Sphenostylis stenocarpa</name>
    <dbReference type="NCBI Taxonomy" id="92480"/>
    <lineage>
        <taxon>Eukaryota</taxon>
        <taxon>Viridiplantae</taxon>
        <taxon>Streptophyta</taxon>
        <taxon>Embryophyta</taxon>
        <taxon>Tracheophyta</taxon>
        <taxon>Spermatophyta</taxon>
        <taxon>Magnoliopsida</taxon>
        <taxon>eudicotyledons</taxon>
        <taxon>Gunneridae</taxon>
        <taxon>Pentapetalae</taxon>
        <taxon>rosids</taxon>
        <taxon>fabids</taxon>
        <taxon>Fabales</taxon>
        <taxon>Fabaceae</taxon>
        <taxon>Papilionoideae</taxon>
        <taxon>50 kb inversion clade</taxon>
        <taxon>NPAAA clade</taxon>
        <taxon>indigoferoid/millettioid clade</taxon>
        <taxon>Phaseoleae</taxon>
        <taxon>Sphenostylis</taxon>
    </lineage>
</organism>
<dbReference type="Proteomes" id="UP001189624">
    <property type="component" value="Chromosome 3"/>
</dbReference>
<dbReference type="AlphaFoldDB" id="A0AA86S6F9"/>
<evidence type="ECO:0000313" key="2">
    <source>
        <dbReference type="Proteomes" id="UP001189624"/>
    </source>
</evidence>
<dbReference type="Gramene" id="rna-AYBTSS11_LOCUS11200">
    <property type="protein sequence ID" value="CAJ1943145.1"/>
    <property type="gene ID" value="gene-AYBTSS11_LOCUS11200"/>
</dbReference>